<keyword evidence="2" id="KW-0328">Glycosyltransferase</keyword>
<accession>A0ABW4MYD1</accession>
<name>A0ABW4MYD1_9CAUL</name>
<dbReference type="Proteomes" id="UP001597237">
    <property type="component" value="Unassembled WGS sequence"/>
</dbReference>
<dbReference type="EC" id="2.4.-.-" evidence="2"/>
<dbReference type="InterPro" id="IPR001296">
    <property type="entry name" value="Glyco_trans_1"/>
</dbReference>
<gene>
    <name evidence="2" type="ORF">ACFSC0_04955</name>
</gene>
<sequence length="561" mass="61535">MSNAAIMIHPDAYDTQGRRLMGRQSAGESFLRGLLRHADVDRFHFWNATRQPAAELEQMVARIEPPPRPVRWLATRPELADPGVAFLPGAGFGKEPWLRRSVGARRYGLCGVTHTTATHRIMDSFAELVAGPVEPWDALICTSTAVRQSTEHQFELVRQDLRERLGATRFATPLVTTIPLGVHAADFAPRPEARKSWRERLGIPEDALAAFSMGRLSASSKMNPAPAALALEQAAQRTGARLCWIVAGWSETEAMAERLHALTRALCPSVTYIPVDGRPPDVRFSIWSAGDIFISLSDNIQETFGLTPVEAMAAGLPVVVSDWNGYRDTVRHGVDGFRIPTSAPRPGLGRDVAFQYAAERLTYDAYIAVTTQVTAVDPALTVSALTRLILDPQLRRRMGEAGRKRAAEVFDWSVVIPQYQALWAEQTARRLAAIEAGGPVLGPADDPARPDPFTLFAGYPTRTLRPDHRLAIAPGLSWSGARARLSHDLAAMMSGFLPTLEEAEQVFEALSRVGHASVRDIVAPFGPRASVVERGLTWMLKFEVLSLLGQQELPRQADTAD</sequence>
<dbReference type="GO" id="GO:0016757">
    <property type="term" value="F:glycosyltransferase activity"/>
    <property type="evidence" value="ECO:0007669"/>
    <property type="project" value="UniProtKB-KW"/>
</dbReference>
<dbReference type="Pfam" id="PF00534">
    <property type="entry name" value="Glycos_transf_1"/>
    <property type="match status" value="1"/>
</dbReference>
<protein>
    <submittedName>
        <fullName evidence="2">Glycosyltransferase family 4 protein</fullName>
        <ecNumber evidence="2">2.4.-.-</ecNumber>
    </submittedName>
</protein>
<keyword evidence="2" id="KW-0808">Transferase</keyword>
<proteinExistence type="predicted"/>
<organism evidence="2 3">
    <name type="scientific">Phenylobacterium terrae</name>
    <dbReference type="NCBI Taxonomy" id="2665495"/>
    <lineage>
        <taxon>Bacteria</taxon>
        <taxon>Pseudomonadati</taxon>
        <taxon>Pseudomonadota</taxon>
        <taxon>Alphaproteobacteria</taxon>
        <taxon>Caulobacterales</taxon>
        <taxon>Caulobacteraceae</taxon>
        <taxon>Phenylobacterium</taxon>
    </lineage>
</organism>
<dbReference type="RefSeq" id="WP_377282406.1">
    <property type="nucleotide sequence ID" value="NZ_JBHRSI010000006.1"/>
</dbReference>
<evidence type="ECO:0000313" key="2">
    <source>
        <dbReference type="EMBL" id="MFD1782734.1"/>
    </source>
</evidence>
<dbReference type="Gene3D" id="3.40.50.2000">
    <property type="entry name" value="Glycogen Phosphorylase B"/>
    <property type="match status" value="1"/>
</dbReference>
<evidence type="ECO:0000259" key="1">
    <source>
        <dbReference type="Pfam" id="PF00534"/>
    </source>
</evidence>
<keyword evidence="3" id="KW-1185">Reference proteome</keyword>
<reference evidence="3" key="1">
    <citation type="journal article" date="2019" name="Int. J. Syst. Evol. Microbiol.">
        <title>The Global Catalogue of Microorganisms (GCM) 10K type strain sequencing project: providing services to taxonomists for standard genome sequencing and annotation.</title>
        <authorList>
            <consortium name="The Broad Institute Genomics Platform"/>
            <consortium name="The Broad Institute Genome Sequencing Center for Infectious Disease"/>
            <person name="Wu L."/>
            <person name="Ma J."/>
        </authorList>
    </citation>
    <scope>NUCLEOTIDE SEQUENCE [LARGE SCALE GENOMIC DNA]</scope>
    <source>
        <strain evidence="3">DFY28</strain>
    </source>
</reference>
<evidence type="ECO:0000313" key="3">
    <source>
        <dbReference type="Proteomes" id="UP001597237"/>
    </source>
</evidence>
<dbReference type="EMBL" id="JBHUEY010000001">
    <property type="protein sequence ID" value="MFD1782734.1"/>
    <property type="molecule type" value="Genomic_DNA"/>
</dbReference>
<dbReference type="PANTHER" id="PTHR12526">
    <property type="entry name" value="GLYCOSYLTRANSFERASE"/>
    <property type="match status" value="1"/>
</dbReference>
<comment type="caution">
    <text evidence="2">The sequence shown here is derived from an EMBL/GenBank/DDBJ whole genome shotgun (WGS) entry which is preliminary data.</text>
</comment>
<dbReference type="CDD" id="cd03801">
    <property type="entry name" value="GT4_PimA-like"/>
    <property type="match status" value="1"/>
</dbReference>
<dbReference type="SUPFAM" id="SSF53756">
    <property type="entry name" value="UDP-Glycosyltransferase/glycogen phosphorylase"/>
    <property type="match status" value="1"/>
</dbReference>
<feature type="domain" description="Glycosyl transferase family 1" evidence="1">
    <location>
        <begin position="194"/>
        <end position="342"/>
    </location>
</feature>